<protein>
    <submittedName>
        <fullName evidence="2">Uncharacterized protein</fullName>
    </submittedName>
</protein>
<feature type="region of interest" description="Disordered" evidence="1">
    <location>
        <begin position="18"/>
        <end position="43"/>
    </location>
</feature>
<organism evidence="2">
    <name type="scientific">Brassica cretica</name>
    <name type="common">Mustard</name>
    <dbReference type="NCBI Taxonomy" id="69181"/>
    <lineage>
        <taxon>Eukaryota</taxon>
        <taxon>Viridiplantae</taxon>
        <taxon>Streptophyta</taxon>
        <taxon>Embryophyta</taxon>
        <taxon>Tracheophyta</taxon>
        <taxon>Spermatophyta</taxon>
        <taxon>Magnoliopsida</taxon>
        <taxon>eudicotyledons</taxon>
        <taxon>Gunneridae</taxon>
        <taxon>Pentapetalae</taxon>
        <taxon>rosids</taxon>
        <taxon>malvids</taxon>
        <taxon>Brassicales</taxon>
        <taxon>Brassicaceae</taxon>
        <taxon>Brassiceae</taxon>
        <taxon>Brassica</taxon>
    </lineage>
</organism>
<sequence>MLGCDFVDVAASLSRSVEPQPKRSIKHSRDGVRGHQRETSTGSAMSEWILDITSHTSLSDTLVTHPFSSPFQLSILRPPVLSLDVQQIDHVIVRHIAWMLLVPPAITQGLFGRGHVTFLSPPKILAVAPRVLL</sequence>
<evidence type="ECO:0000313" key="2">
    <source>
        <dbReference type="EMBL" id="KAF2575024.1"/>
    </source>
</evidence>
<feature type="compositionally biased region" description="Basic and acidic residues" evidence="1">
    <location>
        <begin position="27"/>
        <end position="38"/>
    </location>
</feature>
<dbReference type="AlphaFoldDB" id="A0A8S9IYV9"/>
<proteinExistence type="predicted"/>
<evidence type="ECO:0000256" key="1">
    <source>
        <dbReference type="SAM" id="MobiDB-lite"/>
    </source>
</evidence>
<dbReference type="EMBL" id="QGKY02001015">
    <property type="protein sequence ID" value="KAF2575024.1"/>
    <property type="molecule type" value="Genomic_DNA"/>
</dbReference>
<gene>
    <name evidence="2" type="ORF">F2Q70_00001119</name>
</gene>
<name>A0A8S9IYV9_BRACR</name>
<accession>A0A8S9IYV9</accession>
<comment type="caution">
    <text evidence="2">The sequence shown here is derived from an EMBL/GenBank/DDBJ whole genome shotgun (WGS) entry which is preliminary data.</text>
</comment>
<reference evidence="2" key="1">
    <citation type="submission" date="2019-12" db="EMBL/GenBank/DDBJ databases">
        <title>Genome sequencing and annotation of Brassica cretica.</title>
        <authorList>
            <person name="Studholme D.J."/>
            <person name="Sarris P.F."/>
        </authorList>
    </citation>
    <scope>NUCLEOTIDE SEQUENCE</scope>
    <source>
        <strain evidence="2">PFS-102/07</strain>
        <tissue evidence="2">Leaf</tissue>
    </source>
</reference>